<evidence type="ECO:0000313" key="3">
    <source>
        <dbReference type="Proteomes" id="UP000185161"/>
    </source>
</evidence>
<dbReference type="Gene3D" id="3.40.50.300">
    <property type="entry name" value="P-loop containing nucleotide triphosphate hydrolases"/>
    <property type="match status" value="1"/>
</dbReference>
<name>A0A1L6JDV5_9SPHN</name>
<dbReference type="InterPro" id="IPR027417">
    <property type="entry name" value="P-loop_NTPase"/>
</dbReference>
<reference evidence="3" key="2">
    <citation type="submission" date="2016-12" db="EMBL/GenBank/DDBJ databases">
        <title>Whole genome sequencing of Sphingomonas sp. ABOJV.</title>
        <authorList>
            <person name="Conlan S."/>
            <person name="Thomas P.J."/>
            <person name="Mullikin J."/>
            <person name="Palmore T.N."/>
            <person name="Frank K.M."/>
            <person name="Segre J.A."/>
        </authorList>
    </citation>
    <scope>NUCLEOTIDE SEQUENCE [LARGE SCALE GENOMIC DNA]</scope>
    <source>
        <strain evidence="3">ABOJV</strain>
    </source>
</reference>
<evidence type="ECO:0000313" key="4">
    <source>
        <dbReference type="Proteomes" id="UP000286681"/>
    </source>
</evidence>
<dbReference type="PROSITE" id="PS00675">
    <property type="entry name" value="SIGMA54_INTERACT_1"/>
    <property type="match status" value="1"/>
</dbReference>
<dbReference type="GO" id="GO:0016301">
    <property type="term" value="F:kinase activity"/>
    <property type="evidence" value="ECO:0007669"/>
    <property type="project" value="UniProtKB-KW"/>
</dbReference>
<keyword evidence="3" id="KW-1185">Reference proteome</keyword>
<evidence type="ECO:0000313" key="1">
    <source>
        <dbReference type="EMBL" id="APR54111.1"/>
    </source>
</evidence>
<reference evidence="2 4" key="3">
    <citation type="submission" date="2018-07" db="EMBL/GenBank/DDBJ databases">
        <title>Genomic and Epidemiologic Investigation of an Indolent Hospital Outbreak.</title>
        <authorList>
            <person name="Johnson R.C."/>
            <person name="Deming C."/>
            <person name="Conlan S."/>
            <person name="Zellmer C.J."/>
            <person name="Michelin A.V."/>
            <person name="Lee-Lin S."/>
            <person name="Thomas P.J."/>
            <person name="Park M."/>
            <person name="Weingarten R.A."/>
            <person name="Less J."/>
            <person name="Dekker J.P."/>
            <person name="Frank K.M."/>
            <person name="Musser K.A."/>
            <person name="Mcquiston J.R."/>
            <person name="Henderson D.K."/>
            <person name="Lau A.F."/>
            <person name="Palmore T.N."/>
            <person name="Segre J.A."/>
        </authorList>
    </citation>
    <scope>NUCLEOTIDE SEQUENCE [LARGE SCALE GENOMIC DNA]</scope>
    <source>
        <strain evidence="2 4">SK-NIH.Env10_0317</strain>
    </source>
</reference>
<sequence length="287" mass="31316">MRHSTQLRIGPVGFRVGSDWRAPVAALEDLYRDYPAPQDGIPDFNVRLFAARFWRRWVRPSVQIGGDFVIPDAAPLPLAQGLLAAEMAMNLQMALGQRRYLLLHASAVERDGKVLLMTGESGAGKSTLAALLMTRGWRLLGDEFALLDPATGLVHGFPRLISLKNDAIGVMAREAKGGRWGPLLEGTPKGTIRHLVPDARSIAAMAEPAKPALLLFPSFGFEAADREVFPSECFVRLTQASTNYVALGEAGFDALTELVRDVPARAIDYPDTRTAIATVERLWSELA</sequence>
<dbReference type="AlphaFoldDB" id="A0A1L6JDV5"/>
<dbReference type="Proteomes" id="UP000286681">
    <property type="component" value="Unassembled WGS sequence"/>
</dbReference>
<organism evidence="1 3">
    <name type="scientific">Sphingomonas koreensis</name>
    <dbReference type="NCBI Taxonomy" id="93064"/>
    <lineage>
        <taxon>Bacteria</taxon>
        <taxon>Pseudomonadati</taxon>
        <taxon>Pseudomonadota</taxon>
        <taxon>Alphaproteobacteria</taxon>
        <taxon>Sphingomonadales</taxon>
        <taxon>Sphingomonadaceae</taxon>
        <taxon>Sphingomonas</taxon>
    </lineage>
</organism>
<dbReference type="EMBL" id="QQWO01000007">
    <property type="protein sequence ID" value="RSV03596.1"/>
    <property type="molecule type" value="Genomic_DNA"/>
</dbReference>
<evidence type="ECO:0000313" key="2">
    <source>
        <dbReference type="EMBL" id="RSV03596.1"/>
    </source>
</evidence>
<dbReference type="InterPro" id="IPR027600">
    <property type="entry name" value="HprK-rel_A"/>
</dbReference>
<dbReference type="KEGG" id="skr:BRX40_18335"/>
<protein>
    <submittedName>
        <fullName evidence="2">HprK-related kinase A</fullName>
    </submittedName>
    <submittedName>
        <fullName evidence="1">Serine kinase</fullName>
    </submittedName>
</protein>
<dbReference type="InterPro" id="IPR025662">
    <property type="entry name" value="Sigma_54_int_dom_ATP-bd_1"/>
</dbReference>
<dbReference type="SUPFAM" id="SSF53795">
    <property type="entry name" value="PEP carboxykinase-like"/>
    <property type="match status" value="1"/>
</dbReference>
<accession>A0A1L6JDV5</accession>
<dbReference type="GeneID" id="44134520"/>
<dbReference type="RefSeq" id="WP_075152576.1">
    <property type="nucleotide sequence ID" value="NZ_CP018820.1"/>
</dbReference>
<dbReference type="NCBIfam" id="TIGR04352">
    <property type="entry name" value="HprK_rel_A"/>
    <property type="match status" value="1"/>
</dbReference>
<dbReference type="OrthoDB" id="4544211at2"/>
<dbReference type="STRING" id="93064.BRX40_18335"/>
<dbReference type="Proteomes" id="UP000185161">
    <property type="component" value="Chromosome"/>
</dbReference>
<dbReference type="EMBL" id="CP018820">
    <property type="protein sequence ID" value="APR54111.1"/>
    <property type="molecule type" value="Genomic_DNA"/>
</dbReference>
<gene>
    <name evidence="1" type="ORF">BRX40_18335</name>
    <name evidence="2" type="ORF">CA257_10335</name>
</gene>
<reference evidence="1" key="1">
    <citation type="submission" date="2016-12" db="EMBL/GenBank/DDBJ databases">
        <title>Whole genome sequencing of Sphingomonas koreensis.</title>
        <authorList>
            <person name="Conlan S."/>
            <person name="Thomas P.J."/>
            <person name="Mullikin J."/>
            <person name="Palmore T.N."/>
            <person name="Frank K.M."/>
            <person name="Segre J.A."/>
        </authorList>
    </citation>
    <scope>NUCLEOTIDE SEQUENCE</scope>
    <source>
        <strain evidence="1">ABOJV</strain>
    </source>
</reference>
<proteinExistence type="predicted"/>
<keyword evidence="1" id="KW-0808">Transferase</keyword>
<keyword evidence="1" id="KW-0418">Kinase</keyword>